<evidence type="ECO:0000256" key="7">
    <source>
        <dbReference type="ARBA" id="ARBA00022989"/>
    </source>
</evidence>
<dbReference type="InterPro" id="IPR035906">
    <property type="entry name" value="MetI-like_sf"/>
</dbReference>
<comment type="similarity">
    <text evidence="2">Belongs to the binding-protein-dependent transport system permease family. HisMQ subfamily.</text>
</comment>
<evidence type="ECO:0000313" key="11">
    <source>
        <dbReference type="EMBL" id="MET3792770.1"/>
    </source>
</evidence>
<evidence type="ECO:0000313" key="12">
    <source>
        <dbReference type="Proteomes" id="UP001549076"/>
    </source>
</evidence>
<feature type="transmembrane region" description="Helical" evidence="9">
    <location>
        <begin position="265"/>
        <end position="286"/>
    </location>
</feature>
<keyword evidence="8 9" id="KW-0472">Membrane</keyword>
<evidence type="ECO:0000256" key="6">
    <source>
        <dbReference type="ARBA" id="ARBA00022970"/>
    </source>
</evidence>
<dbReference type="PANTHER" id="PTHR30614:SF0">
    <property type="entry name" value="L-CYSTINE TRANSPORT SYSTEM PERMEASE PROTEIN TCYL"/>
    <property type="match status" value="1"/>
</dbReference>
<dbReference type="CDD" id="cd06261">
    <property type="entry name" value="TM_PBP2"/>
    <property type="match status" value="1"/>
</dbReference>
<reference evidence="11 12" key="1">
    <citation type="submission" date="2024-06" db="EMBL/GenBank/DDBJ databases">
        <title>Genomic Encyclopedia of Type Strains, Phase IV (KMG-IV): sequencing the most valuable type-strain genomes for metagenomic binning, comparative biology and taxonomic classification.</title>
        <authorList>
            <person name="Goeker M."/>
        </authorList>
    </citation>
    <scope>NUCLEOTIDE SEQUENCE [LARGE SCALE GENOMIC DNA]</scope>
    <source>
        <strain evidence="11 12">DSM 27865</strain>
    </source>
</reference>
<dbReference type="NCBIfam" id="TIGR01726">
    <property type="entry name" value="HEQRo_perm_3TM"/>
    <property type="match status" value="1"/>
</dbReference>
<dbReference type="RefSeq" id="WP_354196083.1">
    <property type="nucleotide sequence ID" value="NZ_JBEPML010000010.1"/>
</dbReference>
<keyword evidence="3 9" id="KW-0813">Transport</keyword>
<keyword evidence="4" id="KW-1003">Cell membrane</keyword>
<keyword evidence="12" id="KW-1185">Reference proteome</keyword>
<dbReference type="InterPro" id="IPR043429">
    <property type="entry name" value="ArtM/GltK/GlnP/TcyL/YhdX-like"/>
</dbReference>
<evidence type="ECO:0000256" key="4">
    <source>
        <dbReference type="ARBA" id="ARBA00022475"/>
    </source>
</evidence>
<name>A0ABV2N127_9HYPH</name>
<dbReference type="InterPro" id="IPR010065">
    <property type="entry name" value="AA_ABC_transptr_permease_3TM"/>
</dbReference>
<organism evidence="11 12">
    <name type="scientific">Aquamicrobium terrae</name>
    <dbReference type="NCBI Taxonomy" id="1324945"/>
    <lineage>
        <taxon>Bacteria</taxon>
        <taxon>Pseudomonadati</taxon>
        <taxon>Pseudomonadota</taxon>
        <taxon>Alphaproteobacteria</taxon>
        <taxon>Hyphomicrobiales</taxon>
        <taxon>Phyllobacteriaceae</taxon>
        <taxon>Aquamicrobium</taxon>
    </lineage>
</organism>
<feature type="transmembrane region" description="Helical" evidence="9">
    <location>
        <begin position="233"/>
        <end position="253"/>
    </location>
</feature>
<comment type="subcellular location">
    <subcellularLocation>
        <location evidence="1">Cell inner membrane</location>
        <topology evidence="1">Multi-pass membrane protein</topology>
    </subcellularLocation>
    <subcellularLocation>
        <location evidence="9">Cell membrane</location>
        <topology evidence="9">Multi-pass membrane protein</topology>
    </subcellularLocation>
</comment>
<dbReference type="Gene3D" id="1.10.3720.10">
    <property type="entry name" value="MetI-like"/>
    <property type="match status" value="1"/>
</dbReference>
<evidence type="ECO:0000256" key="2">
    <source>
        <dbReference type="ARBA" id="ARBA00010072"/>
    </source>
</evidence>
<feature type="transmembrane region" description="Helical" evidence="9">
    <location>
        <begin position="79"/>
        <end position="107"/>
    </location>
</feature>
<accession>A0ABV2N127</accession>
<dbReference type="InterPro" id="IPR000515">
    <property type="entry name" value="MetI-like"/>
</dbReference>
<dbReference type="EMBL" id="JBEPML010000010">
    <property type="protein sequence ID" value="MET3792770.1"/>
    <property type="molecule type" value="Genomic_DNA"/>
</dbReference>
<evidence type="ECO:0000259" key="10">
    <source>
        <dbReference type="PROSITE" id="PS50928"/>
    </source>
</evidence>
<dbReference type="SUPFAM" id="SSF161098">
    <property type="entry name" value="MetI-like"/>
    <property type="match status" value="1"/>
</dbReference>
<keyword evidence="7 9" id="KW-1133">Transmembrane helix</keyword>
<evidence type="ECO:0000256" key="1">
    <source>
        <dbReference type="ARBA" id="ARBA00004429"/>
    </source>
</evidence>
<evidence type="ECO:0000256" key="8">
    <source>
        <dbReference type="ARBA" id="ARBA00023136"/>
    </source>
</evidence>
<feature type="transmembrane region" description="Helical" evidence="9">
    <location>
        <begin position="159"/>
        <end position="178"/>
    </location>
</feature>
<gene>
    <name evidence="11" type="ORF">ABID37_002993</name>
</gene>
<feature type="transmembrane region" description="Helical" evidence="9">
    <location>
        <begin position="40"/>
        <end position="59"/>
    </location>
</feature>
<comment type="caution">
    <text evidence="11">The sequence shown here is derived from an EMBL/GenBank/DDBJ whole genome shotgun (WGS) entry which is preliminary data.</text>
</comment>
<dbReference type="PROSITE" id="PS50928">
    <property type="entry name" value="ABC_TM1"/>
    <property type="match status" value="1"/>
</dbReference>
<evidence type="ECO:0000256" key="5">
    <source>
        <dbReference type="ARBA" id="ARBA00022692"/>
    </source>
</evidence>
<proteinExistence type="inferred from homology"/>
<evidence type="ECO:0000256" key="9">
    <source>
        <dbReference type="RuleBase" id="RU363032"/>
    </source>
</evidence>
<dbReference type="Pfam" id="PF00528">
    <property type="entry name" value="BPD_transp_1"/>
    <property type="match status" value="1"/>
</dbReference>
<evidence type="ECO:0000256" key="3">
    <source>
        <dbReference type="ARBA" id="ARBA00022448"/>
    </source>
</evidence>
<keyword evidence="6" id="KW-0029">Amino-acid transport</keyword>
<dbReference type="Proteomes" id="UP001549076">
    <property type="component" value="Unassembled WGS sequence"/>
</dbReference>
<keyword evidence="5 9" id="KW-0812">Transmembrane</keyword>
<dbReference type="PANTHER" id="PTHR30614">
    <property type="entry name" value="MEMBRANE COMPONENT OF AMINO ACID ABC TRANSPORTER"/>
    <property type="match status" value="1"/>
</dbReference>
<feature type="domain" description="ABC transmembrane type-1" evidence="10">
    <location>
        <begin position="81"/>
        <end position="287"/>
    </location>
</feature>
<sequence>MTPENAISVSGQSSIRGRMESEAASGEAIIIAPRRHPWRWIGGAVAVFLMWRIVNSMIYNENFGWDIVAEYLFSPVVLSGLGLTIWLTVVAMTLGIILGLVLAVMALSSNPMLRYPADVYLWLFRGTPVLVQLIFWYNLAALYPVIQFGLPFGDVLAEYSTNALITPYTAALLGLSLNEAAYMAEITRAGIASIDYGQEEAAKSLGMSRVKTLRRIILPQALRVIIPPTGNQVIGMLKMTSLVSVISLYDLLYSVQGVSARTFQVIPMLIVACAWYLLMTSILSIGQKYIEKLCARDAL</sequence>
<protein>
    <submittedName>
        <fullName evidence="11">Polar amino acid transport system permease protein</fullName>
    </submittedName>
</protein>
<feature type="transmembrane region" description="Helical" evidence="9">
    <location>
        <begin position="119"/>
        <end position="139"/>
    </location>
</feature>